<proteinExistence type="predicted"/>
<evidence type="ECO:0000313" key="2">
    <source>
        <dbReference type="Proteomes" id="UP000092544"/>
    </source>
</evidence>
<dbReference type="InterPro" id="IPR017504">
    <property type="entry name" value="CHP03067_Planctomycetes"/>
</dbReference>
<keyword evidence="2" id="KW-1185">Reference proteome</keyword>
<gene>
    <name evidence="1" type="ORF">MSP8886_04254</name>
</gene>
<accession>A0A1A8TVF7</accession>
<dbReference type="EMBL" id="FLOB01000021">
    <property type="protein sequence ID" value="SBS37759.1"/>
    <property type="molecule type" value="Genomic_DNA"/>
</dbReference>
<name>A0A1A8TVF7_9GAMM</name>
<reference evidence="1 2" key="1">
    <citation type="submission" date="2016-06" db="EMBL/GenBank/DDBJ databases">
        <authorList>
            <person name="Kjaerup R.B."/>
            <person name="Dalgaard T.S."/>
            <person name="Juul-Madsen H.R."/>
        </authorList>
    </citation>
    <scope>NUCLEOTIDE SEQUENCE [LARGE SCALE GENOMIC DNA]</scope>
    <source>
        <strain evidence="1 2">CECT 8886</strain>
    </source>
</reference>
<organism evidence="1 2">
    <name type="scientific">Marinomonas spartinae</name>
    <dbReference type="NCBI Taxonomy" id="1792290"/>
    <lineage>
        <taxon>Bacteria</taxon>
        <taxon>Pseudomonadati</taxon>
        <taxon>Pseudomonadota</taxon>
        <taxon>Gammaproteobacteria</taxon>
        <taxon>Oceanospirillales</taxon>
        <taxon>Oceanospirillaceae</taxon>
        <taxon>Marinomonas</taxon>
    </lineage>
</organism>
<dbReference type="AlphaFoldDB" id="A0A1A8TVF7"/>
<dbReference type="Proteomes" id="UP000092544">
    <property type="component" value="Unassembled WGS sequence"/>
</dbReference>
<evidence type="ECO:0008006" key="3">
    <source>
        <dbReference type="Google" id="ProtNLM"/>
    </source>
</evidence>
<dbReference type="RefSeq" id="WP_217491378.1">
    <property type="nucleotide sequence ID" value="NZ_FLOB01000021.1"/>
</dbReference>
<evidence type="ECO:0000313" key="1">
    <source>
        <dbReference type="EMBL" id="SBS37759.1"/>
    </source>
</evidence>
<protein>
    <recommendedName>
        <fullName evidence="3">Lipocalin-like domain-containing protein</fullName>
    </recommendedName>
</protein>
<dbReference type="NCBIfam" id="TIGR03067">
    <property type="entry name" value="Planc_TIGR03067"/>
    <property type="match status" value="1"/>
</dbReference>
<sequence length="139" mass="15335">MGITSAMNKEEHLIANEIEILQGAWQQIALEADGEVNPPDEHSVPGALCYFFGTQFSVRTPDGTVLIEGDFDIDPSAHPKRITWIDSIGPDAGKRLPAIYAIEGDHFIFVATDEGQPWPTEFKTVPGLTMRSFIRHKAS</sequence>